<reference evidence="7" key="1">
    <citation type="journal article" date="2010" name="Genome Res.">
        <title>Population genomic sequencing of Coccidioides fungi reveals recent hybridization and transposon control.</title>
        <authorList>
            <person name="Neafsey D.E."/>
            <person name="Barker B.M."/>
            <person name="Sharpton T.J."/>
            <person name="Stajich J.E."/>
            <person name="Park D.J."/>
            <person name="Whiston E."/>
            <person name="Hung C.-Y."/>
            <person name="McMahan C."/>
            <person name="White J."/>
            <person name="Sykes S."/>
            <person name="Heiman D."/>
            <person name="Young S."/>
            <person name="Zeng Q."/>
            <person name="Abouelleil A."/>
            <person name="Aftuck L."/>
            <person name="Bessette D."/>
            <person name="Brown A."/>
            <person name="FitzGerald M."/>
            <person name="Lui A."/>
            <person name="Macdonald J.P."/>
            <person name="Priest M."/>
            <person name="Orbach M.J."/>
            <person name="Galgiani J.N."/>
            <person name="Kirkland T.N."/>
            <person name="Cole G.T."/>
            <person name="Birren B.W."/>
            <person name="Henn M.R."/>
            <person name="Taylor J.W."/>
            <person name="Rounsley S.D."/>
        </authorList>
    </citation>
    <scope>NUCLEOTIDE SEQUENCE [LARGE SCALE GENOMIC DNA]</scope>
    <source>
        <strain evidence="7">RMSCC 2394</strain>
    </source>
</reference>
<dbReference type="InterPro" id="IPR019186">
    <property type="entry name" value="Nucleolar_protein_12"/>
</dbReference>
<evidence type="ECO:0000256" key="4">
    <source>
        <dbReference type="ARBA" id="ARBA00023242"/>
    </source>
</evidence>
<feature type="compositionally biased region" description="Acidic residues" evidence="5">
    <location>
        <begin position="90"/>
        <end position="102"/>
    </location>
</feature>
<dbReference type="GO" id="GO:0019843">
    <property type="term" value="F:rRNA binding"/>
    <property type="evidence" value="ECO:0007669"/>
    <property type="project" value="TreeGrafter"/>
</dbReference>
<gene>
    <name evidence="6" type="ORF">CIRG_05609</name>
</gene>
<accession>A0A0J6YG87</accession>
<keyword evidence="3" id="KW-0175">Coiled coil</keyword>
<feature type="region of interest" description="Disordered" evidence="5">
    <location>
        <begin position="40"/>
        <end position="216"/>
    </location>
</feature>
<sequence length="216" mass="25376">MAPPPKRRKLAIAPVDEIVFDNDARHDFLTGFHKRKVQRAKHAQEIAEKKVKEERREHRRKLREERQAEFQRALDQNRKRMQELNGPSESESESNPDQDNDAEWAGFPEPVDYEAEYIDENKYTTVTVEDMDPSKEGMYKAAESIDRVDEDEESPKTTSAVTKTPEKQTSTGNDRSQAKKKKKKRKFRYESHAERKITRMKERMGNRKQAKARRAT</sequence>
<dbReference type="STRING" id="404692.A0A0J6YG87"/>
<dbReference type="Pfam" id="PF09805">
    <property type="entry name" value="Nop25"/>
    <property type="match status" value="1"/>
</dbReference>
<dbReference type="OrthoDB" id="551633at2759"/>
<dbReference type="Proteomes" id="UP000054565">
    <property type="component" value="Unassembled WGS sequence"/>
</dbReference>
<feature type="compositionally biased region" description="Basic and acidic residues" evidence="5">
    <location>
        <begin position="188"/>
        <end position="205"/>
    </location>
</feature>
<dbReference type="AlphaFoldDB" id="A0A0J6YG87"/>
<evidence type="ECO:0008006" key="8">
    <source>
        <dbReference type="Google" id="ProtNLM"/>
    </source>
</evidence>
<comment type="similarity">
    <text evidence="2">Belongs to the RRP17 family.</text>
</comment>
<dbReference type="EMBL" id="DS028096">
    <property type="protein sequence ID" value="KMP05928.1"/>
    <property type="molecule type" value="Genomic_DNA"/>
</dbReference>
<dbReference type="PANTHER" id="PTHR14577:SF0">
    <property type="entry name" value="NUCLEOLAR PROTEIN 12"/>
    <property type="match status" value="1"/>
</dbReference>
<feature type="compositionally biased region" description="Polar residues" evidence="5">
    <location>
        <begin position="156"/>
        <end position="175"/>
    </location>
</feature>
<comment type="subcellular location">
    <subcellularLocation>
        <location evidence="1">Nucleus</location>
        <location evidence="1">Nucleolus</location>
    </subcellularLocation>
</comment>
<evidence type="ECO:0000256" key="3">
    <source>
        <dbReference type="ARBA" id="ARBA00023054"/>
    </source>
</evidence>
<feature type="compositionally biased region" description="Basic and acidic residues" evidence="5">
    <location>
        <begin position="132"/>
        <end position="147"/>
    </location>
</feature>
<evidence type="ECO:0000256" key="1">
    <source>
        <dbReference type="ARBA" id="ARBA00004604"/>
    </source>
</evidence>
<evidence type="ECO:0000256" key="5">
    <source>
        <dbReference type="SAM" id="MobiDB-lite"/>
    </source>
</evidence>
<dbReference type="GO" id="GO:0005730">
    <property type="term" value="C:nucleolus"/>
    <property type="evidence" value="ECO:0007669"/>
    <property type="project" value="UniProtKB-SubCell"/>
</dbReference>
<proteinExistence type="inferred from homology"/>
<keyword evidence="4" id="KW-0539">Nucleus</keyword>
<evidence type="ECO:0000256" key="2">
    <source>
        <dbReference type="ARBA" id="ARBA00007175"/>
    </source>
</evidence>
<protein>
    <recommendedName>
        <fullName evidence="8">Nucleolar protein 12</fullName>
    </recommendedName>
</protein>
<feature type="compositionally biased region" description="Basic residues" evidence="5">
    <location>
        <begin position="178"/>
        <end position="187"/>
    </location>
</feature>
<feature type="compositionally biased region" description="Basic and acidic residues" evidence="5">
    <location>
        <begin position="42"/>
        <end position="69"/>
    </location>
</feature>
<feature type="compositionally biased region" description="Basic residues" evidence="5">
    <location>
        <begin position="206"/>
        <end position="216"/>
    </location>
</feature>
<name>A0A0J6YG87_COCIT</name>
<evidence type="ECO:0000313" key="6">
    <source>
        <dbReference type="EMBL" id="KMP05928.1"/>
    </source>
</evidence>
<evidence type="ECO:0000313" key="7">
    <source>
        <dbReference type="Proteomes" id="UP000054565"/>
    </source>
</evidence>
<organism evidence="6 7">
    <name type="scientific">Coccidioides immitis RMSCC 2394</name>
    <dbReference type="NCBI Taxonomy" id="404692"/>
    <lineage>
        <taxon>Eukaryota</taxon>
        <taxon>Fungi</taxon>
        <taxon>Dikarya</taxon>
        <taxon>Ascomycota</taxon>
        <taxon>Pezizomycotina</taxon>
        <taxon>Eurotiomycetes</taxon>
        <taxon>Eurotiomycetidae</taxon>
        <taxon>Onygenales</taxon>
        <taxon>Onygenaceae</taxon>
        <taxon>Coccidioides</taxon>
    </lineage>
</organism>
<dbReference type="PANTHER" id="PTHR14577">
    <property type="entry name" value="NUCLEOLAR PROTEIN 12"/>
    <property type="match status" value="1"/>
</dbReference>